<name>A0A9X1CRW6_NEIEL</name>
<dbReference type="AlphaFoldDB" id="A0A9X1CRW6"/>
<reference evidence="2" key="1">
    <citation type="submission" date="2021-04" db="EMBL/GenBank/DDBJ databases">
        <title>Genomic characterization of endocarditis-associated Neisseria elongata subsp. nitroreducens.</title>
        <authorList>
            <person name="Schorner M."/>
            <person name="Passarelli-Araujo H."/>
            <person name="Scheffer M."/>
            <person name="Barazzetti F."/>
            <person name="Martins J."/>
            <person name="Machado H."/>
            <person name="Palmeiro J."/>
            <person name="Bazzo M."/>
        </authorList>
    </citation>
    <scope>NUCLEOTIDE SEQUENCE</scope>
    <source>
        <strain evidence="2">Nel_M001</strain>
    </source>
</reference>
<dbReference type="Proteomes" id="UP000708805">
    <property type="component" value="Unassembled WGS sequence"/>
</dbReference>
<evidence type="ECO:0000313" key="3">
    <source>
        <dbReference type="Proteomes" id="UP000708805"/>
    </source>
</evidence>
<keyword evidence="1" id="KW-0732">Signal</keyword>
<comment type="caution">
    <text evidence="2">The sequence shown here is derived from an EMBL/GenBank/DDBJ whole genome shotgun (WGS) entry which is preliminary data.</text>
</comment>
<dbReference type="RefSeq" id="WP_214038318.1">
    <property type="nucleotide sequence ID" value="NZ_JAGJWT010000011.1"/>
</dbReference>
<proteinExistence type="predicted"/>
<gene>
    <name evidence="2" type="ORF">J8641_10975</name>
</gene>
<protein>
    <submittedName>
        <fullName evidence="2">DUF3108 domain-containing protein</fullName>
    </submittedName>
</protein>
<feature type="signal peptide" evidence="1">
    <location>
        <begin position="1"/>
        <end position="23"/>
    </location>
</feature>
<organism evidence="2 3">
    <name type="scientific">Neisseria elongata subsp. nitroreducens</name>
    <dbReference type="NCBI Taxonomy" id="90367"/>
    <lineage>
        <taxon>Bacteria</taxon>
        <taxon>Pseudomonadati</taxon>
        <taxon>Pseudomonadota</taxon>
        <taxon>Betaproteobacteria</taxon>
        <taxon>Neisseriales</taxon>
        <taxon>Neisseriaceae</taxon>
        <taxon>Neisseria</taxon>
    </lineage>
</organism>
<accession>A0A9X1CRW6</accession>
<feature type="chain" id="PRO_5040775743" evidence="1">
    <location>
        <begin position="24"/>
        <end position="224"/>
    </location>
</feature>
<evidence type="ECO:0000313" key="2">
    <source>
        <dbReference type="EMBL" id="MBS9341310.1"/>
    </source>
</evidence>
<dbReference type="EMBL" id="JAGJWT010000011">
    <property type="protein sequence ID" value="MBS9341310.1"/>
    <property type="molecule type" value="Genomic_DNA"/>
</dbReference>
<sequence>MMKPISLLPAALALLTAALPASAAELPQSAELQYSGSYGIPATMTFSRSGNSYRIVSVIKVPMYNFRFESGGTIHGNSLHPSYYKDIRKGKTYAEAKFGGGKITYGKSGELQTENAAGQILDLFALSWQLAATDGKLPAGLKITNGKRVYNVNGLVKTGSAQYAFNGGKTTIDNYRVKRGDDIVNYSFAPAFGNIPAKITYTDNGKTYDLKLTGLKINGQTIKP</sequence>
<evidence type="ECO:0000256" key="1">
    <source>
        <dbReference type="SAM" id="SignalP"/>
    </source>
</evidence>